<reference evidence="1 2" key="1">
    <citation type="submission" date="2016-10" db="EMBL/GenBank/DDBJ databases">
        <title>Complete Genome Sequence of the Nonylphenol-Degrading Bacterium Sphingobium cloacae JCM 10874T.</title>
        <authorList>
            <person name="Ootsuka M."/>
            <person name="Nishizawa T."/>
            <person name="Ohta H."/>
        </authorList>
    </citation>
    <scope>NUCLEOTIDE SEQUENCE [LARGE SCALE GENOMIC DNA]</scope>
    <source>
        <strain evidence="1 2">JCM 10874</strain>
    </source>
</reference>
<accession>A0A1E1F4F6</accession>
<protein>
    <recommendedName>
        <fullName evidence="3">Lipoprotein</fullName>
    </recommendedName>
</protein>
<dbReference type="RefSeq" id="WP_123905506.1">
    <property type="nucleotide sequence ID" value="NZ_AP017655.1"/>
</dbReference>
<name>A0A1E1F4F6_9SPHN</name>
<evidence type="ECO:0000313" key="2">
    <source>
        <dbReference type="Proteomes" id="UP000218272"/>
    </source>
</evidence>
<dbReference type="KEGG" id="sclo:SCLO_1023020"/>
<sequence>MKQHVMSICAIMALGACGRASEQSQQSSKSENMASPELKLGSSNTSLLGWRAAIAELNKDVSTSERVNGVAQEALQLTGNSASPQAPSPTPARQQAANMLASILPPIGSGKGASRVEQYEVNIDPPAGASYVGRATISFAGDPPVTVYYLKKPIARPGKPDDEGGERILKETMAIVDLPTGSSARTSFGGQDNLLAFCMARPVAESRQATCSASVADIPLLLVTTYKRRNDADQVFDQEPIDRMIRVFQRLGM</sequence>
<proteinExistence type="predicted"/>
<dbReference type="OrthoDB" id="8438909at2"/>
<keyword evidence="2" id="KW-1185">Reference proteome</keyword>
<dbReference type="Proteomes" id="UP000218272">
    <property type="component" value="Chromosome SCLO_1"/>
</dbReference>
<gene>
    <name evidence="1" type="ORF">SCLO_1023020</name>
</gene>
<dbReference type="PROSITE" id="PS51257">
    <property type="entry name" value="PROKAR_LIPOPROTEIN"/>
    <property type="match status" value="1"/>
</dbReference>
<evidence type="ECO:0000313" key="1">
    <source>
        <dbReference type="EMBL" id="BAV65342.1"/>
    </source>
</evidence>
<organism evidence="1 2">
    <name type="scientific">Sphingobium cloacae</name>
    <dbReference type="NCBI Taxonomy" id="120107"/>
    <lineage>
        <taxon>Bacteria</taxon>
        <taxon>Pseudomonadati</taxon>
        <taxon>Pseudomonadota</taxon>
        <taxon>Alphaproteobacteria</taxon>
        <taxon>Sphingomonadales</taxon>
        <taxon>Sphingomonadaceae</taxon>
        <taxon>Sphingobium</taxon>
    </lineage>
</organism>
<dbReference type="EMBL" id="AP017655">
    <property type="protein sequence ID" value="BAV65342.1"/>
    <property type="molecule type" value="Genomic_DNA"/>
</dbReference>
<evidence type="ECO:0008006" key="3">
    <source>
        <dbReference type="Google" id="ProtNLM"/>
    </source>
</evidence>
<dbReference type="AlphaFoldDB" id="A0A1E1F4F6"/>